<name>A0ABW0BQZ3_9ACTN</name>
<dbReference type="SUPFAM" id="SSF51735">
    <property type="entry name" value="NAD(P)-binding Rossmann-fold domains"/>
    <property type="match status" value="1"/>
</dbReference>
<sequence length="336" mass="34562">MRAVVYRETGPSSVLEVVDRPVPEPGPGEVRVRVVRSGVNPTDWKFRAGPARGWDEVSPGQDGAGVVDAVGDGVTGLEVGDRVWLLLAQHERAYGTAVEQTVQPAARVTRLPDGAGFDVGASLGVPAVTAHRALTSGDVGRLGPTRLAGRTVLVAGGAGAVGNAAIQLARWSGATVVSTVSSKEKAGLARAAGADHVVDYRSEDVAARVREIAPDGVDLVVEVAPAVNNDLDREVTRNGGTIAIYANNGGEELTLPIRPTFSKNLRYQFVLLYLVAPELLAAAQEDVTAAVAAGALRVGADAGLPVHHFPLEQAAAAHDAVEAGTVGKVLLDVAAG</sequence>
<dbReference type="Gene3D" id="3.90.180.10">
    <property type="entry name" value="Medium-chain alcohol dehydrogenases, catalytic domain"/>
    <property type="match status" value="1"/>
</dbReference>
<gene>
    <name evidence="3" type="ORF">ACFPGP_23460</name>
</gene>
<dbReference type="Proteomes" id="UP001596087">
    <property type="component" value="Unassembled WGS sequence"/>
</dbReference>
<dbReference type="SUPFAM" id="SSF50129">
    <property type="entry name" value="GroES-like"/>
    <property type="match status" value="1"/>
</dbReference>
<dbReference type="PANTHER" id="PTHR44154">
    <property type="entry name" value="QUINONE OXIDOREDUCTASE"/>
    <property type="match status" value="1"/>
</dbReference>
<dbReference type="InterPro" id="IPR013154">
    <property type="entry name" value="ADH-like_N"/>
</dbReference>
<proteinExistence type="predicted"/>
<dbReference type="Gene3D" id="3.40.50.720">
    <property type="entry name" value="NAD(P)-binding Rossmann-like Domain"/>
    <property type="match status" value="1"/>
</dbReference>
<dbReference type="Pfam" id="PF00107">
    <property type="entry name" value="ADH_zinc_N"/>
    <property type="match status" value="1"/>
</dbReference>
<dbReference type="CDD" id="cd08253">
    <property type="entry name" value="zeta_crystallin"/>
    <property type="match status" value="1"/>
</dbReference>
<protein>
    <submittedName>
        <fullName evidence="3">NADPH:quinone reductase</fullName>
    </submittedName>
</protein>
<evidence type="ECO:0000259" key="2">
    <source>
        <dbReference type="SMART" id="SM00829"/>
    </source>
</evidence>
<keyword evidence="4" id="KW-1185">Reference proteome</keyword>
<organism evidence="3 4">
    <name type="scientific">Nocardioides taihuensis</name>
    <dbReference type="NCBI Taxonomy" id="1835606"/>
    <lineage>
        <taxon>Bacteria</taxon>
        <taxon>Bacillati</taxon>
        <taxon>Actinomycetota</taxon>
        <taxon>Actinomycetes</taxon>
        <taxon>Propionibacteriales</taxon>
        <taxon>Nocardioidaceae</taxon>
        <taxon>Nocardioides</taxon>
    </lineage>
</organism>
<dbReference type="EMBL" id="JBHSKD010000030">
    <property type="protein sequence ID" value="MFC5179650.1"/>
    <property type="molecule type" value="Genomic_DNA"/>
</dbReference>
<evidence type="ECO:0000256" key="1">
    <source>
        <dbReference type="ARBA" id="ARBA00022857"/>
    </source>
</evidence>
<dbReference type="InterPro" id="IPR051603">
    <property type="entry name" value="Zinc-ADH_QOR/CCCR"/>
</dbReference>
<keyword evidence="1" id="KW-0521">NADP</keyword>
<feature type="domain" description="Enoyl reductase (ER)" evidence="2">
    <location>
        <begin position="10"/>
        <end position="331"/>
    </location>
</feature>
<dbReference type="InterPro" id="IPR013149">
    <property type="entry name" value="ADH-like_C"/>
</dbReference>
<evidence type="ECO:0000313" key="4">
    <source>
        <dbReference type="Proteomes" id="UP001596087"/>
    </source>
</evidence>
<dbReference type="Pfam" id="PF08240">
    <property type="entry name" value="ADH_N"/>
    <property type="match status" value="1"/>
</dbReference>
<dbReference type="InterPro" id="IPR011032">
    <property type="entry name" value="GroES-like_sf"/>
</dbReference>
<dbReference type="SMART" id="SM00829">
    <property type="entry name" value="PKS_ER"/>
    <property type="match status" value="1"/>
</dbReference>
<dbReference type="InterPro" id="IPR036291">
    <property type="entry name" value="NAD(P)-bd_dom_sf"/>
</dbReference>
<evidence type="ECO:0000313" key="3">
    <source>
        <dbReference type="EMBL" id="MFC5179650.1"/>
    </source>
</evidence>
<reference evidence="4" key="1">
    <citation type="journal article" date="2019" name="Int. J. Syst. Evol. Microbiol.">
        <title>The Global Catalogue of Microorganisms (GCM) 10K type strain sequencing project: providing services to taxonomists for standard genome sequencing and annotation.</title>
        <authorList>
            <consortium name="The Broad Institute Genomics Platform"/>
            <consortium name="The Broad Institute Genome Sequencing Center for Infectious Disease"/>
            <person name="Wu L."/>
            <person name="Ma J."/>
        </authorList>
    </citation>
    <scope>NUCLEOTIDE SEQUENCE [LARGE SCALE GENOMIC DNA]</scope>
    <source>
        <strain evidence="4">DFY41</strain>
    </source>
</reference>
<accession>A0ABW0BQZ3</accession>
<dbReference type="PANTHER" id="PTHR44154:SF1">
    <property type="entry name" value="QUINONE OXIDOREDUCTASE"/>
    <property type="match status" value="1"/>
</dbReference>
<comment type="caution">
    <text evidence="3">The sequence shown here is derived from an EMBL/GenBank/DDBJ whole genome shotgun (WGS) entry which is preliminary data.</text>
</comment>
<dbReference type="RefSeq" id="WP_378593976.1">
    <property type="nucleotide sequence ID" value="NZ_JBHSKD010000030.1"/>
</dbReference>
<dbReference type="InterPro" id="IPR020843">
    <property type="entry name" value="ER"/>
</dbReference>